<organism evidence="1 2">
    <name type="scientific">Candidatus Saganbacteria bacterium</name>
    <dbReference type="NCBI Taxonomy" id="2575572"/>
    <lineage>
        <taxon>Bacteria</taxon>
        <taxon>Bacillati</taxon>
        <taxon>Saganbacteria</taxon>
    </lineage>
</organism>
<reference evidence="1 2" key="1">
    <citation type="submission" date="2019-12" db="EMBL/GenBank/DDBJ databases">
        <authorList>
            <person name="Wolfe R."/>
            <person name="Danczak R."/>
            <person name="Wilkins M."/>
        </authorList>
    </citation>
    <scope>NUCLEOTIDE SEQUENCE [LARGE SCALE GENOMIC DNA]</scope>
    <source>
        <strain evidence="1">X2_MaxBin.013</strain>
    </source>
</reference>
<proteinExistence type="predicted"/>
<gene>
    <name evidence="1" type="ORF">FD145_1100</name>
</gene>
<protein>
    <recommendedName>
        <fullName evidence="3">DUF2442 domain-containing protein</fullName>
    </recommendedName>
</protein>
<dbReference type="Proteomes" id="UP000488506">
    <property type="component" value="Unassembled WGS sequence"/>
</dbReference>
<dbReference type="Pfam" id="PF10387">
    <property type="entry name" value="DUF2442"/>
    <property type="match status" value="1"/>
</dbReference>
<dbReference type="InterPro" id="IPR018841">
    <property type="entry name" value="DUF2442"/>
</dbReference>
<evidence type="ECO:0000313" key="1">
    <source>
        <dbReference type="EMBL" id="KAF0133784.1"/>
    </source>
</evidence>
<dbReference type="AlphaFoldDB" id="A0A833NRR2"/>
<dbReference type="EMBL" id="WPAF01000018">
    <property type="protein sequence ID" value="KAF0133784.1"/>
    <property type="molecule type" value="Genomic_DNA"/>
</dbReference>
<dbReference type="InterPro" id="IPR036782">
    <property type="entry name" value="NE0471-like_N"/>
</dbReference>
<evidence type="ECO:0008006" key="3">
    <source>
        <dbReference type="Google" id="ProtNLM"/>
    </source>
</evidence>
<evidence type="ECO:0000313" key="2">
    <source>
        <dbReference type="Proteomes" id="UP000488506"/>
    </source>
</evidence>
<accession>A0A833NRR2</accession>
<dbReference type="SUPFAM" id="SSF143880">
    <property type="entry name" value="NE0471 N-terminal domain-like"/>
    <property type="match status" value="1"/>
</dbReference>
<comment type="caution">
    <text evidence="1">The sequence shown here is derived from an EMBL/GenBank/DDBJ whole genome shotgun (WGS) entry which is preliminary data.</text>
</comment>
<name>A0A833NRR2_UNCSA</name>
<sequence>MKKINNLTILDNYKLSVIFENGESKIFNMNPYLDKGIFKELVNKEYFKQVKNEGYFISWPNEQDLSADTLYIEGR</sequence>
<dbReference type="Gene3D" id="3.30.2020.10">
    <property type="entry name" value="NE0471-like N-terminal domain"/>
    <property type="match status" value="1"/>
</dbReference>